<name>A0A1A8XHV2_9PROT</name>
<reference evidence="12 13" key="1">
    <citation type="submission" date="2016-06" db="EMBL/GenBank/DDBJ databases">
        <authorList>
            <person name="Kjaerup R.B."/>
            <person name="Dalgaard T.S."/>
            <person name="Juul-Madsen H.R."/>
        </authorList>
    </citation>
    <scope>NUCLEOTIDE SEQUENCE [LARGE SCALE GENOMIC DNA]</scope>
    <source>
        <strain evidence="12">3</strain>
    </source>
</reference>
<accession>A0A1A8XHV2</accession>
<dbReference type="GO" id="GO:0005886">
    <property type="term" value="C:plasma membrane"/>
    <property type="evidence" value="ECO:0007669"/>
    <property type="project" value="TreeGrafter"/>
</dbReference>
<feature type="transmembrane region" description="Helical" evidence="10">
    <location>
        <begin position="299"/>
        <end position="321"/>
    </location>
</feature>
<feature type="transmembrane region" description="Helical" evidence="10">
    <location>
        <begin position="243"/>
        <end position="262"/>
    </location>
</feature>
<keyword evidence="2" id="KW-0813">Transport</keyword>
<evidence type="ECO:0000256" key="1">
    <source>
        <dbReference type="ARBA" id="ARBA00004127"/>
    </source>
</evidence>
<comment type="subcellular location">
    <subcellularLocation>
        <location evidence="1">Endomembrane system</location>
        <topology evidence="1">Multi-pass membrane protein</topology>
    </subcellularLocation>
</comment>
<feature type="transmembrane region" description="Helical" evidence="10">
    <location>
        <begin position="150"/>
        <end position="172"/>
    </location>
</feature>
<dbReference type="Pfam" id="PF00999">
    <property type="entry name" value="Na_H_Exchanger"/>
    <property type="match status" value="1"/>
</dbReference>
<feature type="transmembrane region" description="Helical" evidence="10">
    <location>
        <begin position="274"/>
        <end position="293"/>
    </location>
</feature>
<keyword evidence="6" id="KW-0630">Potassium</keyword>
<feature type="transmembrane region" description="Helical" evidence="10">
    <location>
        <begin position="58"/>
        <end position="77"/>
    </location>
</feature>
<feature type="transmembrane region" description="Helical" evidence="10">
    <location>
        <begin position="184"/>
        <end position="206"/>
    </location>
</feature>
<feature type="transmembrane region" description="Helical" evidence="10">
    <location>
        <begin position="359"/>
        <end position="378"/>
    </location>
</feature>
<sequence>MDPHSFVYSAVLLLVVASIAVAVFRHFGLGSILGLLVTGVIVGPHTPGPFVTTEVDGVRHFTELGVVLLLFLIGLEMKPRRLWELRRTLFGLGSLQIVLSALFIAAYFRLFQPNWSTALLIGASFALSSTAFVIQMLQDQGEIASPHGQTAFAILLMQDLAVVPLLAMVPILADTGPLPKEVPLWEQIGAAVAMVALVVVGGRYVVPRILDYLARRHNREAFFLVAMAAVFIAAWAMDRASMSMALGAFLMGMMLSTSRYSLQVEAAMEPHKGLLMSLFFVAVGMSVDVGAVAQQPFQVALTVLAIIVIKVVVLYGLCLCFGTGRSTAFRVAFLLSQGGEFGFVVFGAAKALGVIDDQVFVMAVAVISLTMLLTPLLAKLGNRLAIWAAEKATETHEDSRYQAQSDETETQVVIAGYGRVGHTVGTILASSDIPYVAFDTDAALVARWRSEGHPVFYGDVADPELLGNASLHRVALVILTIDDGPTAIRAATLIRSHVPQMTIVARARDLVTCDALHQVGVSHAFPETLEASLRLAAQSLEALGISTDQTDMLLRGMRSTDYALVRLGPEAAPRSTTAPEA</sequence>
<dbReference type="GO" id="GO:1902600">
    <property type="term" value="P:proton transmembrane transport"/>
    <property type="evidence" value="ECO:0007669"/>
    <property type="project" value="InterPro"/>
</dbReference>
<dbReference type="Pfam" id="PF02254">
    <property type="entry name" value="TrkA_N"/>
    <property type="match status" value="1"/>
</dbReference>
<feature type="transmembrane region" description="Helical" evidence="10">
    <location>
        <begin position="117"/>
        <end position="138"/>
    </location>
</feature>
<keyword evidence="3" id="KW-0050">Antiport</keyword>
<evidence type="ECO:0000259" key="11">
    <source>
        <dbReference type="PROSITE" id="PS51201"/>
    </source>
</evidence>
<dbReference type="InterPro" id="IPR036291">
    <property type="entry name" value="NAD(P)-bd_dom_sf"/>
</dbReference>
<dbReference type="STRING" id="1860102.ACCAA_130183"/>
<evidence type="ECO:0000313" key="12">
    <source>
        <dbReference type="EMBL" id="SBT04271.1"/>
    </source>
</evidence>
<dbReference type="PROSITE" id="PS51201">
    <property type="entry name" value="RCK_N"/>
    <property type="match status" value="1"/>
</dbReference>
<organism evidence="12 13">
    <name type="scientific">Candidatus Accumulibacter aalborgensis</name>
    <dbReference type="NCBI Taxonomy" id="1860102"/>
    <lineage>
        <taxon>Bacteria</taxon>
        <taxon>Pseudomonadati</taxon>
        <taxon>Pseudomonadota</taxon>
        <taxon>Betaproteobacteria</taxon>
        <taxon>Candidatus Accumulibacter</taxon>
    </lineage>
</organism>
<feature type="transmembrane region" description="Helical" evidence="10">
    <location>
        <begin position="333"/>
        <end position="353"/>
    </location>
</feature>
<feature type="transmembrane region" description="Helical" evidence="10">
    <location>
        <begin position="6"/>
        <end position="24"/>
    </location>
</feature>
<dbReference type="PANTHER" id="PTHR46157">
    <property type="entry name" value="K(+) EFFLUX ANTIPORTER 3, CHLOROPLASTIC"/>
    <property type="match status" value="1"/>
</dbReference>
<evidence type="ECO:0000256" key="10">
    <source>
        <dbReference type="SAM" id="Phobius"/>
    </source>
</evidence>
<proteinExistence type="predicted"/>
<dbReference type="Gene3D" id="3.40.50.720">
    <property type="entry name" value="NAD(P)-binding Rossmann-like Domain"/>
    <property type="match status" value="1"/>
</dbReference>
<dbReference type="Gene3D" id="1.20.1530.20">
    <property type="match status" value="1"/>
</dbReference>
<keyword evidence="8" id="KW-0406">Ion transport</keyword>
<dbReference type="PANTHER" id="PTHR46157:SF4">
    <property type="entry name" value="K(+) EFFLUX ANTIPORTER 3, CHLOROPLASTIC"/>
    <property type="match status" value="1"/>
</dbReference>
<evidence type="ECO:0000256" key="7">
    <source>
        <dbReference type="ARBA" id="ARBA00022989"/>
    </source>
</evidence>
<dbReference type="AlphaFoldDB" id="A0A1A8XHV2"/>
<evidence type="ECO:0000256" key="8">
    <source>
        <dbReference type="ARBA" id="ARBA00023065"/>
    </source>
</evidence>
<dbReference type="SUPFAM" id="SSF51735">
    <property type="entry name" value="NAD(P)-binding Rossmann-fold domains"/>
    <property type="match status" value="1"/>
</dbReference>
<dbReference type="InterPro" id="IPR003148">
    <property type="entry name" value="RCK_N"/>
</dbReference>
<evidence type="ECO:0000313" key="13">
    <source>
        <dbReference type="Proteomes" id="UP000199169"/>
    </source>
</evidence>
<gene>
    <name evidence="12" type="ORF">ACCAA_130183</name>
</gene>
<feature type="domain" description="RCK N-terminal" evidence="11">
    <location>
        <begin position="409"/>
        <end position="525"/>
    </location>
</feature>
<evidence type="ECO:0000256" key="9">
    <source>
        <dbReference type="ARBA" id="ARBA00023136"/>
    </source>
</evidence>
<evidence type="ECO:0000256" key="4">
    <source>
        <dbReference type="ARBA" id="ARBA00022538"/>
    </source>
</evidence>
<feature type="transmembrane region" description="Helical" evidence="10">
    <location>
        <begin position="29"/>
        <end position="46"/>
    </location>
</feature>
<dbReference type="EMBL" id="FLQX01000035">
    <property type="protein sequence ID" value="SBT04271.1"/>
    <property type="molecule type" value="Genomic_DNA"/>
</dbReference>
<dbReference type="RefSeq" id="WP_186405921.1">
    <property type="nucleotide sequence ID" value="NZ_FLQX01000035.1"/>
</dbReference>
<dbReference type="FunFam" id="3.40.50.720:FF:000036">
    <property type="entry name" value="Glutathione-regulated potassium-efflux system protein KefB"/>
    <property type="match status" value="1"/>
</dbReference>
<dbReference type="GO" id="GO:0015297">
    <property type="term" value="F:antiporter activity"/>
    <property type="evidence" value="ECO:0007669"/>
    <property type="project" value="UniProtKB-KW"/>
</dbReference>
<feature type="transmembrane region" description="Helical" evidence="10">
    <location>
        <begin position="218"/>
        <end position="237"/>
    </location>
</feature>
<feature type="transmembrane region" description="Helical" evidence="10">
    <location>
        <begin position="89"/>
        <end position="111"/>
    </location>
</feature>
<keyword evidence="4" id="KW-0633">Potassium transport</keyword>
<evidence type="ECO:0000256" key="6">
    <source>
        <dbReference type="ARBA" id="ARBA00022958"/>
    </source>
</evidence>
<keyword evidence="7 10" id="KW-1133">Transmembrane helix</keyword>
<dbReference type="Proteomes" id="UP000199169">
    <property type="component" value="Unassembled WGS sequence"/>
</dbReference>
<evidence type="ECO:0000256" key="3">
    <source>
        <dbReference type="ARBA" id="ARBA00022449"/>
    </source>
</evidence>
<dbReference type="InterPro" id="IPR038770">
    <property type="entry name" value="Na+/solute_symporter_sf"/>
</dbReference>
<protein>
    <submittedName>
        <fullName evidence="12">Sodium/hydrogen exchanger</fullName>
    </submittedName>
</protein>
<keyword evidence="9 10" id="KW-0472">Membrane</keyword>
<evidence type="ECO:0000256" key="2">
    <source>
        <dbReference type="ARBA" id="ARBA00022448"/>
    </source>
</evidence>
<evidence type="ECO:0000256" key="5">
    <source>
        <dbReference type="ARBA" id="ARBA00022692"/>
    </source>
</evidence>
<dbReference type="InterPro" id="IPR006153">
    <property type="entry name" value="Cation/H_exchanger_TM"/>
</dbReference>
<dbReference type="GO" id="GO:0012505">
    <property type="term" value="C:endomembrane system"/>
    <property type="evidence" value="ECO:0007669"/>
    <property type="project" value="UniProtKB-SubCell"/>
</dbReference>
<keyword evidence="5 10" id="KW-0812">Transmembrane</keyword>
<keyword evidence="13" id="KW-1185">Reference proteome</keyword>
<dbReference type="GO" id="GO:0006813">
    <property type="term" value="P:potassium ion transport"/>
    <property type="evidence" value="ECO:0007669"/>
    <property type="project" value="UniProtKB-KW"/>
</dbReference>